<dbReference type="SUPFAM" id="SSF48019">
    <property type="entry name" value="post-AAA+ oligomerization domain-like"/>
    <property type="match status" value="1"/>
</dbReference>
<dbReference type="GO" id="GO:0005634">
    <property type="term" value="C:nucleus"/>
    <property type="evidence" value="ECO:0007669"/>
    <property type="project" value="TreeGrafter"/>
</dbReference>
<dbReference type="CDD" id="cd18140">
    <property type="entry name" value="HLD_clamp_RFC"/>
    <property type="match status" value="1"/>
</dbReference>
<accession>A0A6C0J630</accession>
<dbReference type="Gene3D" id="3.40.50.300">
    <property type="entry name" value="P-loop containing nucleotide triphosphate hydrolases"/>
    <property type="match status" value="1"/>
</dbReference>
<feature type="domain" description="AAA+ ATPase" evidence="4">
    <location>
        <begin position="52"/>
        <end position="174"/>
    </location>
</feature>
<evidence type="ECO:0000256" key="2">
    <source>
        <dbReference type="ARBA" id="ARBA00022741"/>
    </source>
</evidence>
<dbReference type="AlphaFoldDB" id="A0A6C0J630"/>
<evidence type="ECO:0000256" key="3">
    <source>
        <dbReference type="ARBA" id="ARBA00022840"/>
    </source>
</evidence>
<dbReference type="Gene3D" id="1.10.8.60">
    <property type="match status" value="1"/>
</dbReference>
<dbReference type="GO" id="GO:0006281">
    <property type="term" value="P:DNA repair"/>
    <property type="evidence" value="ECO:0007669"/>
    <property type="project" value="TreeGrafter"/>
</dbReference>
<dbReference type="InterPro" id="IPR003593">
    <property type="entry name" value="AAA+_ATPase"/>
</dbReference>
<dbReference type="InterPro" id="IPR003959">
    <property type="entry name" value="ATPase_AAA_core"/>
</dbReference>
<dbReference type="GO" id="GO:0016887">
    <property type="term" value="F:ATP hydrolysis activity"/>
    <property type="evidence" value="ECO:0007669"/>
    <property type="project" value="InterPro"/>
</dbReference>
<evidence type="ECO:0000313" key="5">
    <source>
        <dbReference type="EMBL" id="QHU00330.1"/>
    </source>
</evidence>
<dbReference type="GO" id="GO:0003689">
    <property type="term" value="F:DNA clamp loader activity"/>
    <property type="evidence" value="ECO:0007669"/>
    <property type="project" value="TreeGrafter"/>
</dbReference>
<keyword evidence="1" id="KW-0235">DNA replication</keyword>
<dbReference type="Pfam" id="PF00004">
    <property type="entry name" value="AAA"/>
    <property type="match status" value="1"/>
</dbReference>
<dbReference type="Gene3D" id="1.20.272.10">
    <property type="match status" value="1"/>
</dbReference>
<name>A0A6C0J630_9ZZZZ</name>
<dbReference type="PANTHER" id="PTHR11669">
    <property type="entry name" value="REPLICATION FACTOR C / DNA POLYMERASE III GAMMA-TAU SUBUNIT"/>
    <property type="match status" value="1"/>
</dbReference>
<keyword evidence="3" id="KW-0067">ATP-binding</keyword>
<dbReference type="CDD" id="cd00009">
    <property type="entry name" value="AAA"/>
    <property type="match status" value="1"/>
</dbReference>
<dbReference type="InterPro" id="IPR008921">
    <property type="entry name" value="DNA_pol3_clamp-load_cplx_C"/>
</dbReference>
<dbReference type="GO" id="GO:0003677">
    <property type="term" value="F:DNA binding"/>
    <property type="evidence" value="ECO:0007669"/>
    <property type="project" value="InterPro"/>
</dbReference>
<dbReference type="Pfam" id="PF25361">
    <property type="entry name" value="AAA_lid_RFC1"/>
    <property type="match status" value="1"/>
</dbReference>
<evidence type="ECO:0000256" key="1">
    <source>
        <dbReference type="ARBA" id="ARBA00022705"/>
    </source>
</evidence>
<dbReference type="PANTHER" id="PTHR11669:SF5">
    <property type="entry name" value="REPLICATION FACTOR C SUBUNIT 2"/>
    <property type="match status" value="1"/>
</dbReference>
<evidence type="ECO:0000259" key="4">
    <source>
        <dbReference type="SMART" id="SM00382"/>
    </source>
</evidence>
<dbReference type="GO" id="GO:0005524">
    <property type="term" value="F:ATP binding"/>
    <property type="evidence" value="ECO:0007669"/>
    <property type="project" value="UniProtKB-KW"/>
</dbReference>
<keyword evidence="2" id="KW-0547">Nucleotide-binding</keyword>
<proteinExistence type="predicted"/>
<dbReference type="Pfam" id="PF08542">
    <property type="entry name" value="Rep_fac_C"/>
    <property type="match status" value="1"/>
</dbReference>
<dbReference type="GO" id="GO:0006261">
    <property type="term" value="P:DNA-templated DNA replication"/>
    <property type="evidence" value="ECO:0007669"/>
    <property type="project" value="TreeGrafter"/>
</dbReference>
<dbReference type="SUPFAM" id="SSF52540">
    <property type="entry name" value="P-loop containing nucleoside triphosphate hydrolases"/>
    <property type="match status" value="1"/>
</dbReference>
<dbReference type="InterPro" id="IPR050238">
    <property type="entry name" value="DNA_Rep/Repair_Clamp_Loader"/>
</dbReference>
<dbReference type="InterPro" id="IPR013748">
    <property type="entry name" value="Rep_factorC_C"/>
</dbReference>
<protein>
    <recommendedName>
        <fullName evidence="4">AAA+ ATPase domain-containing protein</fullName>
    </recommendedName>
</protein>
<organism evidence="5">
    <name type="scientific">viral metagenome</name>
    <dbReference type="NCBI Taxonomy" id="1070528"/>
    <lineage>
        <taxon>unclassified sequences</taxon>
        <taxon>metagenomes</taxon>
        <taxon>organismal metagenomes</taxon>
    </lineage>
</organism>
<dbReference type="EMBL" id="MN740326">
    <property type="protein sequence ID" value="QHU00330.1"/>
    <property type="molecule type" value="Genomic_DNA"/>
</dbReference>
<dbReference type="InterPro" id="IPR027417">
    <property type="entry name" value="P-loop_NTPase"/>
</dbReference>
<dbReference type="SMART" id="SM00382">
    <property type="entry name" value="AAA"/>
    <property type="match status" value="1"/>
</dbReference>
<reference evidence="5" key="1">
    <citation type="journal article" date="2020" name="Nature">
        <title>Giant virus diversity and host interactions through global metagenomics.</title>
        <authorList>
            <person name="Schulz F."/>
            <person name="Roux S."/>
            <person name="Paez-Espino D."/>
            <person name="Jungbluth S."/>
            <person name="Walsh D.A."/>
            <person name="Denef V.J."/>
            <person name="McMahon K.D."/>
            <person name="Konstantinidis K.T."/>
            <person name="Eloe-Fadrosh E.A."/>
            <person name="Kyrpides N.C."/>
            <person name="Woyke T."/>
        </authorList>
    </citation>
    <scope>NUCLEOTIDE SEQUENCE</scope>
    <source>
        <strain evidence="5">GVMAG-M-3300025860-12</strain>
    </source>
</reference>
<dbReference type="GO" id="GO:0005663">
    <property type="term" value="C:DNA replication factor C complex"/>
    <property type="evidence" value="ECO:0007669"/>
    <property type="project" value="TreeGrafter"/>
</dbReference>
<sequence length="333" mass="38735">MELFLKETTTSNQLYKNINLPLIESYRPKTFNDILLDDILKLKFKSIIKSKQLPNLIITGETSTGKTSTILYLARKIYKDDYDDNVLELNASDDRGLSMIQRTILPFCKKKTVNSKLIILDEADSVTPKAQNLLNNIIAEYKEKIRFIFICNDNYKINESIQSRCMIINFPRLNTNKIKEKIIFICNNESIEYTTEGIDELISYSNNDIRQAINNLECILYTFNKVDVDTINILINKPKKCTIKKILLLCKNKNLNEALILIKILYDKGHSSSEILLCFMTYIQKDDIDYLNEEEKIKLYKIISIYYIKVNNGINTLLQLYGCISTIYKLLFC</sequence>
<dbReference type="InterPro" id="IPR047854">
    <property type="entry name" value="RFC_lid"/>
</dbReference>